<evidence type="ECO:0000313" key="2">
    <source>
        <dbReference type="EMBL" id="KAK7389926.1"/>
    </source>
</evidence>
<organism evidence="2 3">
    <name type="scientific">Psophocarpus tetragonolobus</name>
    <name type="common">Winged bean</name>
    <name type="synonym">Dolichos tetragonolobus</name>
    <dbReference type="NCBI Taxonomy" id="3891"/>
    <lineage>
        <taxon>Eukaryota</taxon>
        <taxon>Viridiplantae</taxon>
        <taxon>Streptophyta</taxon>
        <taxon>Embryophyta</taxon>
        <taxon>Tracheophyta</taxon>
        <taxon>Spermatophyta</taxon>
        <taxon>Magnoliopsida</taxon>
        <taxon>eudicotyledons</taxon>
        <taxon>Gunneridae</taxon>
        <taxon>Pentapetalae</taxon>
        <taxon>rosids</taxon>
        <taxon>fabids</taxon>
        <taxon>Fabales</taxon>
        <taxon>Fabaceae</taxon>
        <taxon>Papilionoideae</taxon>
        <taxon>50 kb inversion clade</taxon>
        <taxon>NPAAA clade</taxon>
        <taxon>indigoferoid/millettioid clade</taxon>
        <taxon>Phaseoleae</taxon>
        <taxon>Psophocarpus</taxon>
    </lineage>
</organism>
<name>A0AAN9XF94_PSOTE</name>
<gene>
    <name evidence="2" type="ORF">VNO78_25223</name>
</gene>
<reference evidence="2 3" key="1">
    <citation type="submission" date="2024-01" db="EMBL/GenBank/DDBJ databases">
        <title>The genomes of 5 underutilized Papilionoideae crops provide insights into root nodulation and disease resistanc.</title>
        <authorList>
            <person name="Jiang F."/>
        </authorList>
    </citation>
    <scope>NUCLEOTIDE SEQUENCE [LARGE SCALE GENOMIC DNA]</scope>
    <source>
        <strain evidence="2">DUOXIRENSHENG_FW03</strain>
        <tissue evidence="2">Leaves</tissue>
    </source>
</reference>
<evidence type="ECO:0000313" key="3">
    <source>
        <dbReference type="Proteomes" id="UP001386955"/>
    </source>
</evidence>
<sequence>MVNRLVVVSAVAKNRIQELLESRAKMIRHLDKAKGEKGKLEEELKKAKKAKKKMGGRIQDLEKSVSELPISKRELENKLEESQVKEKSTVDEVAHLNVKVAEQKLEITAKFLEGFIAAEAQIKDLFLNIDLSQMSMAKADVNLSSMLAPRWSPIVMFLTEMETYLIPPMGVGQQLAAVRSKQGSKFNRWIL</sequence>
<feature type="coiled-coil region" evidence="1">
    <location>
        <begin position="16"/>
        <end position="92"/>
    </location>
</feature>
<comment type="caution">
    <text evidence="2">The sequence shown here is derived from an EMBL/GenBank/DDBJ whole genome shotgun (WGS) entry which is preliminary data.</text>
</comment>
<proteinExistence type="predicted"/>
<keyword evidence="3" id="KW-1185">Reference proteome</keyword>
<protein>
    <submittedName>
        <fullName evidence="2">Uncharacterized protein</fullName>
    </submittedName>
</protein>
<dbReference type="AlphaFoldDB" id="A0AAN9XF94"/>
<dbReference type="Proteomes" id="UP001386955">
    <property type="component" value="Unassembled WGS sequence"/>
</dbReference>
<evidence type="ECO:0000256" key="1">
    <source>
        <dbReference type="SAM" id="Coils"/>
    </source>
</evidence>
<accession>A0AAN9XF94</accession>
<dbReference type="EMBL" id="JAYMYS010000006">
    <property type="protein sequence ID" value="KAK7389926.1"/>
    <property type="molecule type" value="Genomic_DNA"/>
</dbReference>
<keyword evidence="1" id="KW-0175">Coiled coil</keyword>